<dbReference type="EMBL" id="FP885907">
    <property type="protein sequence ID" value="CBJ54503.1"/>
    <property type="molecule type" value="Genomic_DNA"/>
</dbReference>
<reference evidence="1" key="2">
    <citation type="submission" date="2010-02" db="EMBL/GenBank/DDBJ databases">
        <authorList>
            <person name="Genoscope - CEA"/>
        </authorList>
    </citation>
    <scope>NUCLEOTIDE SEQUENCE</scope>
    <source>
        <strain evidence="1">CFBP2957</strain>
        <plasmid evidence="1">RCFBPv3_mp</plasmid>
    </source>
</reference>
<dbReference type="AlphaFoldDB" id="D8P6G7"/>
<reference evidence="1" key="1">
    <citation type="journal article" date="2010" name="BMC Genomics">
        <title>Genomes of three tomato pathogens within the Ralstonia solanacearum species complex reveal significant evolutionary divergence.</title>
        <authorList>
            <person name="Remenant B."/>
            <person name="Coupat-Goutaland B."/>
            <person name="Guidot A."/>
            <person name="Cellier G."/>
            <person name="Wicker E."/>
            <person name="Allen C."/>
            <person name="Fegan M."/>
            <person name="Pruvost O."/>
            <person name="Elbaz M."/>
            <person name="Calteau A."/>
            <person name="Salvignol G."/>
            <person name="Mornico D."/>
            <person name="Mangenot S."/>
            <person name="Barbe V."/>
            <person name="Medigue C."/>
            <person name="Prior P."/>
        </authorList>
    </citation>
    <scope>NUCLEOTIDE SEQUENCE [LARGE SCALE GENOMIC DNA]</scope>
    <source>
        <strain evidence="1">CFBP2957</strain>
        <plasmid evidence="1">RCFBPv3_mp</plasmid>
    </source>
</reference>
<organism evidence="1">
    <name type="scientific">Ralstonia solanacearum CFBP2957</name>
    <dbReference type="NCBI Taxonomy" id="859656"/>
    <lineage>
        <taxon>Bacteria</taxon>
        <taxon>Pseudomonadati</taxon>
        <taxon>Pseudomonadota</taxon>
        <taxon>Betaproteobacteria</taxon>
        <taxon>Burkholderiales</taxon>
        <taxon>Burkholderiaceae</taxon>
        <taxon>Ralstonia</taxon>
        <taxon>Ralstonia solanacearum species complex</taxon>
    </lineage>
</organism>
<gene>
    <name evidence="1" type="ORF">RCFBP_mp30420</name>
</gene>
<geneLocation type="plasmid" evidence="1">
    <name>RCFBPv3_mp</name>
</geneLocation>
<keyword evidence="1" id="KW-0614">Plasmid</keyword>
<accession>D8P6G7</accession>
<evidence type="ECO:0000313" key="1">
    <source>
        <dbReference type="EMBL" id="CBJ54503.1"/>
    </source>
</evidence>
<protein>
    <submittedName>
        <fullName evidence="1">Uncharacterized protein</fullName>
    </submittedName>
</protein>
<sequence>MRKRDRREATHLQNVMVAVIVVL</sequence>
<proteinExistence type="predicted"/>
<name>D8P6G7_RALSL</name>